<proteinExistence type="predicted"/>
<dbReference type="AlphaFoldDB" id="A0A3B3VKV4"/>
<organism evidence="1 2">
    <name type="scientific">Poecilia latipinna</name>
    <name type="common">sailfin molly</name>
    <dbReference type="NCBI Taxonomy" id="48699"/>
    <lineage>
        <taxon>Eukaryota</taxon>
        <taxon>Metazoa</taxon>
        <taxon>Chordata</taxon>
        <taxon>Craniata</taxon>
        <taxon>Vertebrata</taxon>
        <taxon>Euteleostomi</taxon>
        <taxon>Actinopterygii</taxon>
        <taxon>Neopterygii</taxon>
        <taxon>Teleostei</taxon>
        <taxon>Neoteleostei</taxon>
        <taxon>Acanthomorphata</taxon>
        <taxon>Ovalentaria</taxon>
        <taxon>Atherinomorphae</taxon>
        <taxon>Cyprinodontiformes</taxon>
        <taxon>Poeciliidae</taxon>
        <taxon>Poeciliinae</taxon>
        <taxon>Poecilia</taxon>
    </lineage>
</organism>
<protein>
    <submittedName>
        <fullName evidence="1">Uncharacterized protein</fullName>
    </submittedName>
</protein>
<evidence type="ECO:0000313" key="1">
    <source>
        <dbReference type="Ensembl" id="ENSPLAP00000025562.1"/>
    </source>
</evidence>
<reference evidence="1" key="2">
    <citation type="submission" date="2025-09" db="UniProtKB">
        <authorList>
            <consortium name="Ensembl"/>
        </authorList>
    </citation>
    <scope>IDENTIFICATION</scope>
</reference>
<dbReference type="Ensembl" id="ENSPLAT00000000504.1">
    <property type="protein sequence ID" value="ENSPLAP00000025562.1"/>
    <property type="gene ID" value="ENSPLAG00000012675.1"/>
</dbReference>
<keyword evidence="2" id="KW-1185">Reference proteome</keyword>
<accession>A0A3B3VKV4</accession>
<reference evidence="1" key="1">
    <citation type="submission" date="2025-08" db="UniProtKB">
        <authorList>
            <consortium name="Ensembl"/>
        </authorList>
    </citation>
    <scope>IDENTIFICATION</scope>
</reference>
<sequence>MGSNTFTLNNINVESIRIIILSLDSFKQAYLDINFRESKIKENHVRICVFLCVNLVPVISPAPICSQLCLVFPDYLPCVRKPTCVSCSLSDPRRMSSHLSDSTFLNNGKLWSVITKHTIIKERSVLPQWCSSYYF</sequence>
<evidence type="ECO:0000313" key="2">
    <source>
        <dbReference type="Proteomes" id="UP000261500"/>
    </source>
</evidence>
<name>A0A3B3VKV4_9TELE</name>
<dbReference type="Proteomes" id="UP000261500">
    <property type="component" value="Unplaced"/>
</dbReference>